<comment type="subcellular location">
    <subcellularLocation>
        <location evidence="1">Membrane</location>
        <topology evidence="1">Multi-pass membrane protein</topology>
    </subcellularLocation>
</comment>
<dbReference type="PANTHER" id="PTHR28286:SF1">
    <property type="entry name" value="30 KDA HEAT SHOCK PROTEIN-RELATED"/>
    <property type="match status" value="1"/>
</dbReference>
<evidence type="ECO:0000256" key="6">
    <source>
        <dbReference type="ARBA" id="ARBA00022925"/>
    </source>
</evidence>
<feature type="transmembrane region" description="Helical" evidence="14">
    <location>
        <begin position="191"/>
        <end position="209"/>
    </location>
</feature>
<accession>A0A168EGG6</accession>
<comment type="caution">
    <text evidence="15">The sequence shown here is derived from an EMBL/GenBank/DDBJ whole genome shotgun (WGS) entry which is preliminary data.</text>
</comment>
<organism evidence="15 16">
    <name type="scientific">Moelleriella libera RCEF 2490</name>
    <dbReference type="NCBI Taxonomy" id="1081109"/>
    <lineage>
        <taxon>Eukaryota</taxon>
        <taxon>Fungi</taxon>
        <taxon>Dikarya</taxon>
        <taxon>Ascomycota</taxon>
        <taxon>Pezizomycotina</taxon>
        <taxon>Sordariomycetes</taxon>
        <taxon>Hypocreomycetidae</taxon>
        <taxon>Hypocreales</taxon>
        <taxon>Clavicipitaceae</taxon>
        <taxon>Moelleriella</taxon>
    </lineage>
</organism>
<protein>
    <recommendedName>
        <fullName evidence="12">Opsin-like protein carO</fullName>
    </recommendedName>
    <alternativeName>
        <fullName evidence="13">Carotenoid biosynthesis cluster protein O</fullName>
    </alternativeName>
</protein>
<keyword evidence="6" id="KW-0681">Retinal protein</keyword>
<evidence type="ECO:0000256" key="9">
    <source>
        <dbReference type="ARBA" id="ARBA00023016"/>
    </source>
</evidence>
<dbReference type="SMART" id="SM01021">
    <property type="entry name" value="Bac_rhodopsin"/>
    <property type="match status" value="1"/>
</dbReference>
<keyword evidence="5 14" id="KW-0812">Transmembrane</keyword>
<proteinExistence type="inferred from homology"/>
<evidence type="ECO:0000256" key="7">
    <source>
        <dbReference type="ARBA" id="ARBA00022989"/>
    </source>
</evidence>
<feature type="transmembrane region" description="Helical" evidence="14">
    <location>
        <begin position="58"/>
        <end position="85"/>
    </location>
</feature>
<name>A0A168EGG6_9HYPO</name>
<dbReference type="SUPFAM" id="SSF81321">
    <property type="entry name" value="Family A G protein-coupled receptor-like"/>
    <property type="match status" value="1"/>
</dbReference>
<dbReference type="AlphaFoldDB" id="A0A168EGG6"/>
<keyword evidence="3" id="KW-0600">Photoreceptor protein</keyword>
<keyword evidence="11" id="KW-0675">Receptor</keyword>
<sequence length="288" mass="31760">MGNSAIEVNGDTVDSYTADVKITTHGSDAYWAITAVMAFTTILFIAHSFTKPRTDRIFHYITISITLVASIAYFTMASNLGWASIFIEFQRDDPLVSGTTREIFYVRYIDWVITTPLLLLDILLTAGLPWPTILFTILLDEVMIITGLVGALVKSSYKWGFFTFGCVAFFGVAWSVAWTGRKHANALGSDIGRVYLMTSVWTLFLWLLYPIAWGVSEGGNVISPDSEAAFYGTLDVLAKPIFGIILLWGHRNIPASRLGLALRDYADLPRGATVNKPDNSVVAPPQEA</sequence>
<evidence type="ECO:0000256" key="1">
    <source>
        <dbReference type="ARBA" id="ARBA00004141"/>
    </source>
</evidence>
<keyword evidence="9" id="KW-0346">Stress response</keyword>
<dbReference type="InterPro" id="IPR018229">
    <property type="entry name" value="Rhodopsin_retinal_BS"/>
</dbReference>
<dbReference type="GO" id="GO:0005216">
    <property type="term" value="F:monoatomic ion channel activity"/>
    <property type="evidence" value="ECO:0007669"/>
    <property type="project" value="InterPro"/>
</dbReference>
<feature type="transmembrane region" description="Helical" evidence="14">
    <location>
        <begin position="229"/>
        <end position="248"/>
    </location>
</feature>
<dbReference type="InterPro" id="IPR001425">
    <property type="entry name" value="Arc/bac/fun_rhodopsins"/>
</dbReference>
<evidence type="ECO:0000256" key="4">
    <source>
        <dbReference type="ARBA" id="ARBA00022606"/>
    </source>
</evidence>
<dbReference type="PROSITE" id="PS00950">
    <property type="entry name" value="BACTERIAL_OPSIN_1"/>
    <property type="match status" value="1"/>
</dbReference>
<evidence type="ECO:0000256" key="10">
    <source>
        <dbReference type="ARBA" id="ARBA00023136"/>
    </source>
</evidence>
<dbReference type="Gene3D" id="1.20.1070.10">
    <property type="entry name" value="Rhodopsin 7-helix transmembrane proteins"/>
    <property type="match status" value="1"/>
</dbReference>
<gene>
    <name evidence="15" type="ORF">AAL_02322</name>
</gene>
<evidence type="ECO:0000256" key="8">
    <source>
        <dbReference type="ARBA" id="ARBA00022991"/>
    </source>
</evidence>
<dbReference type="Pfam" id="PF01036">
    <property type="entry name" value="Bac_rhodopsin"/>
    <property type="match status" value="1"/>
</dbReference>
<evidence type="ECO:0000313" key="15">
    <source>
        <dbReference type="EMBL" id="KZZ98771.1"/>
    </source>
</evidence>
<evidence type="ECO:0000313" key="16">
    <source>
        <dbReference type="Proteomes" id="UP000078544"/>
    </source>
</evidence>
<feature type="transmembrane region" description="Helical" evidence="14">
    <location>
        <begin position="29"/>
        <end position="46"/>
    </location>
</feature>
<dbReference type="GO" id="GO:0005886">
    <property type="term" value="C:plasma membrane"/>
    <property type="evidence" value="ECO:0007669"/>
    <property type="project" value="TreeGrafter"/>
</dbReference>
<keyword evidence="7 14" id="KW-1133">Transmembrane helix</keyword>
<dbReference type="Proteomes" id="UP000078544">
    <property type="component" value="Unassembled WGS sequence"/>
</dbReference>
<dbReference type="OrthoDB" id="10261467at2759"/>
<dbReference type="CDD" id="cd15239">
    <property type="entry name" value="7tm_YRO2_fungal-like"/>
    <property type="match status" value="1"/>
</dbReference>
<keyword evidence="10 14" id="KW-0472">Membrane</keyword>
<dbReference type="PANTHER" id="PTHR28286">
    <property type="match status" value="1"/>
</dbReference>
<keyword evidence="8" id="KW-0157">Chromophore</keyword>
<dbReference type="InterPro" id="IPR043476">
    <property type="entry name" value="Yro2-like_7TM"/>
</dbReference>
<keyword evidence="4" id="KW-0716">Sensory transduction</keyword>
<dbReference type="EMBL" id="AZGY01000004">
    <property type="protein sequence ID" value="KZZ98771.1"/>
    <property type="molecule type" value="Genomic_DNA"/>
</dbReference>
<dbReference type="GO" id="GO:0007602">
    <property type="term" value="P:phototransduction"/>
    <property type="evidence" value="ECO:0007669"/>
    <property type="project" value="UniProtKB-KW"/>
</dbReference>
<evidence type="ECO:0000256" key="11">
    <source>
        <dbReference type="ARBA" id="ARBA00023170"/>
    </source>
</evidence>
<feature type="transmembrane region" description="Helical" evidence="14">
    <location>
        <begin position="159"/>
        <end position="179"/>
    </location>
</feature>
<evidence type="ECO:0000256" key="12">
    <source>
        <dbReference type="ARBA" id="ARBA00069581"/>
    </source>
</evidence>
<dbReference type="PRINTS" id="PR00251">
    <property type="entry name" value="BACTRLOPSIN"/>
</dbReference>
<keyword evidence="16" id="KW-1185">Reference proteome</keyword>
<reference evidence="15 16" key="1">
    <citation type="journal article" date="2016" name="Genome Biol. Evol.">
        <title>Divergent and convergent evolution of fungal pathogenicity.</title>
        <authorList>
            <person name="Shang Y."/>
            <person name="Xiao G."/>
            <person name="Zheng P."/>
            <person name="Cen K."/>
            <person name="Zhan S."/>
            <person name="Wang C."/>
        </authorList>
    </citation>
    <scope>NUCLEOTIDE SEQUENCE [LARGE SCALE GENOMIC DNA]</scope>
    <source>
        <strain evidence="15 16">RCEF 2490</strain>
    </source>
</reference>
<evidence type="ECO:0000256" key="13">
    <source>
        <dbReference type="ARBA" id="ARBA00078035"/>
    </source>
</evidence>
<comment type="similarity">
    <text evidence="2">Belongs to the archaeal/bacterial/fungal opsin family.</text>
</comment>
<evidence type="ECO:0000256" key="2">
    <source>
        <dbReference type="ARBA" id="ARBA00008130"/>
    </source>
</evidence>
<evidence type="ECO:0000256" key="5">
    <source>
        <dbReference type="ARBA" id="ARBA00022692"/>
    </source>
</evidence>
<evidence type="ECO:0000256" key="14">
    <source>
        <dbReference type="SAM" id="Phobius"/>
    </source>
</evidence>
<dbReference type="GO" id="GO:0009881">
    <property type="term" value="F:photoreceptor activity"/>
    <property type="evidence" value="ECO:0007669"/>
    <property type="project" value="UniProtKB-KW"/>
</dbReference>
<dbReference type="FunFam" id="1.20.1070.10:FF:000160">
    <property type="entry name" value="Related to Opsin-1"/>
    <property type="match status" value="1"/>
</dbReference>
<dbReference type="GO" id="GO:0005783">
    <property type="term" value="C:endoplasmic reticulum"/>
    <property type="evidence" value="ECO:0007669"/>
    <property type="project" value="TreeGrafter"/>
</dbReference>
<evidence type="ECO:0000256" key="3">
    <source>
        <dbReference type="ARBA" id="ARBA00022543"/>
    </source>
</evidence>